<feature type="domain" description="Reverse transcriptase" evidence="2">
    <location>
        <begin position="1"/>
        <end position="399"/>
    </location>
</feature>
<proteinExistence type="inferred from homology"/>
<dbReference type="PANTHER" id="PTHR34047">
    <property type="entry name" value="NUCLEAR INTRON MATURASE 1, MITOCHONDRIAL-RELATED"/>
    <property type="match status" value="1"/>
</dbReference>
<evidence type="ECO:0000313" key="4">
    <source>
        <dbReference type="Proteomes" id="UP000184516"/>
    </source>
</evidence>
<dbReference type="AlphaFoldDB" id="A0A1M5Q0S9"/>
<dbReference type="RefSeq" id="WP_073372067.1">
    <property type="nucleotide sequence ID" value="NZ_FQWB01000015.1"/>
</dbReference>
<dbReference type="GO" id="GO:0003964">
    <property type="term" value="F:RNA-directed DNA polymerase activity"/>
    <property type="evidence" value="ECO:0007669"/>
    <property type="project" value="UniProtKB-KW"/>
</dbReference>
<name>A0A1M5Q0S9_9FLAO</name>
<keyword evidence="3" id="KW-0808">Transferase</keyword>
<dbReference type="PROSITE" id="PS50878">
    <property type="entry name" value="RT_POL"/>
    <property type="match status" value="1"/>
</dbReference>
<dbReference type="InterPro" id="IPR000477">
    <property type="entry name" value="RT_dom"/>
</dbReference>
<comment type="similarity">
    <text evidence="1">Belongs to the bacterial reverse transcriptase family.</text>
</comment>
<evidence type="ECO:0000313" key="3">
    <source>
        <dbReference type="EMBL" id="SHH07371.1"/>
    </source>
</evidence>
<protein>
    <submittedName>
        <fullName evidence="3">Reverse transcriptase (RNA-dependent DNA polymerase)</fullName>
    </submittedName>
</protein>
<reference evidence="4" key="1">
    <citation type="submission" date="2016-11" db="EMBL/GenBank/DDBJ databases">
        <authorList>
            <person name="Varghese N."/>
            <person name="Submissions S."/>
        </authorList>
    </citation>
    <scope>NUCLEOTIDE SEQUENCE [LARGE SCALE GENOMIC DNA]</scope>
    <source>
        <strain evidence="4">DSM 19978</strain>
    </source>
</reference>
<keyword evidence="3" id="KW-0695">RNA-directed DNA polymerase</keyword>
<keyword evidence="3" id="KW-0548">Nucleotidyltransferase</keyword>
<dbReference type="EMBL" id="FQWB01000015">
    <property type="protein sequence ID" value="SHH07371.1"/>
    <property type="molecule type" value="Genomic_DNA"/>
</dbReference>
<dbReference type="OrthoDB" id="9780724at2"/>
<sequence length="531" mass="62584">MAVKSLYTDELWQRYYDKVVDGKEEFAVKKYPQLDPFFDFKNESDQIKKLVSDINLKAIANHSFLPFVKILTKTPRFRYQETEKQFALDTKIRPIAFASHFDTYIYGFYAFALNEKYQEYISSNKFDECILAYRTDLDGKCNIQFAKEVFNIVQQRIKTNKSCSAIAIDITGYFDNIDHSILKEKWHKILGLPVLPIDQYKVFRSLTKYSYISKNSILKHFQINLDKYDKHWQSLLDLIPDSIAGSTFKEKFNLLRKRKLIVTNKEKINKTDGTIEHRGIPQGSAMSAVLSNIYLIDFDNWLKDQSIILDFTYRRYCDDIIIICNTNDAKKINKKLVLEIEKYKVTIQSKKTELIEFKVNSKGVIRAFNKSKIIKNNATINNQNEQQYYKNLQYLGFEFNGQNIYIRPGSLSRYFRKMKGRIIKSIMMSYSDKSKKDKILKKQIFERYSHLGKRNFLSYAINSSKEFYSNSKGVKKEGMNSLSIKRQLTSHFSIMEQSINNKSFQRYELKLVKRNAKIEAGRKVKEVIYKE</sequence>
<dbReference type="Pfam" id="PF00078">
    <property type="entry name" value="RVT_1"/>
    <property type="match status" value="1"/>
</dbReference>
<dbReference type="PANTHER" id="PTHR34047:SF8">
    <property type="entry name" value="PROTEIN YKFC"/>
    <property type="match status" value="1"/>
</dbReference>
<dbReference type="SUPFAM" id="SSF56672">
    <property type="entry name" value="DNA/RNA polymerases"/>
    <property type="match status" value="1"/>
</dbReference>
<evidence type="ECO:0000259" key="2">
    <source>
        <dbReference type="PROSITE" id="PS50878"/>
    </source>
</evidence>
<dbReference type="InterPro" id="IPR043502">
    <property type="entry name" value="DNA/RNA_pol_sf"/>
</dbReference>
<evidence type="ECO:0000256" key="1">
    <source>
        <dbReference type="ARBA" id="ARBA00034120"/>
    </source>
</evidence>
<keyword evidence="4" id="KW-1185">Reference proteome</keyword>
<gene>
    <name evidence="3" type="ORF">SAMN05443549_11520</name>
</gene>
<dbReference type="Proteomes" id="UP000184516">
    <property type="component" value="Unassembled WGS sequence"/>
</dbReference>
<organism evidence="3 4">
    <name type="scientific">Flavobacterium fluvii</name>
    <dbReference type="NCBI Taxonomy" id="468056"/>
    <lineage>
        <taxon>Bacteria</taxon>
        <taxon>Pseudomonadati</taxon>
        <taxon>Bacteroidota</taxon>
        <taxon>Flavobacteriia</taxon>
        <taxon>Flavobacteriales</taxon>
        <taxon>Flavobacteriaceae</taxon>
        <taxon>Flavobacterium</taxon>
    </lineage>
</organism>
<accession>A0A1M5Q0S9</accession>
<dbReference type="InterPro" id="IPR051083">
    <property type="entry name" value="GrpII_Intron_Splice-Mob/Def"/>
</dbReference>